<keyword evidence="3" id="KW-1185">Reference proteome</keyword>
<organism evidence="2 3">
    <name type="scientific">Euphydryas editha</name>
    <name type="common">Edith's checkerspot</name>
    <dbReference type="NCBI Taxonomy" id="104508"/>
    <lineage>
        <taxon>Eukaryota</taxon>
        <taxon>Metazoa</taxon>
        <taxon>Ecdysozoa</taxon>
        <taxon>Arthropoda</taxon>
        <taxon>Hexapoda</taxon>
        <taxon>Insecta</taxon>
        <taxon>Pterygota</taxon>
        <taxon>Neoptera</taxon>
        <taxon>Endopterygota</taxon>
        <taxon>Lepidoptera</taxon>
        <taxon>Glossata</taxon>
        <taxon>Ditrysia</taxon>
        <taxon>Papilionoidea</taxon>
        <taxon>Nymphalidae</taxon>
        <taxon>Nymphalinae</taxon>
        <taxon>Euphydryas</taxon>
    </lineage>
</organism>
<comment type="caution">
    <text evidence="2">The sequence shown here is derived from an EMBL/GenBank/DDBJ whole genome shotgun (WGS) entry which is preliminary data.</text>
</comment>
<gene>
    <name evidence="2" type="ORF">EEDITHA_LOCUS20443</name>
</gene>
<evidence type="ECO:0000256" key="1">
    <source>
        <dbReference type="SAM" id="MobiDB-lite"/>
    </source>
</evidence>
<name>A0AAU9V7V6_EUPED</name>
<feature type="region of interest" description="Disordered" evidence="1">
    <location>
        <begin position="1"/>
        <end position="25"/>
    </location>
</feature>
<protein>
    <submittedName>
        <fullName evidence="2">Uncharacterized protein</fullName>
    </submittedName>
</protein>
<evidence type="ECO:0000313" key="2">
    <source>
        <dbReference type="EMBL" id="CAH2106291.1"/>
    </source>
</evidence>
<evidence type="ECO:0000313" key="3">
    <source>
        <dbReference type="Proteomes" id="UP001153954"/>
    </source>
</evidence>
<dbReference type="AlphaFoldDB" id="A0AAU9V7V6"/>
<proteinExistence type="predicted"/>
<accession>A0AAU9V7V6</accession>
<feature type="compositionally biased region" description="Basic and acidic residues" evidence="1">
    <location>
        <begin position="11"/>
        <end position="23"/>
    </location>
</feature>
<dbReference type="EMBL" id="CAKOGL010000029">
    <property type="protein sequence ID" value="CAH2106291.1"/>
    <property type="molecule type" value="Genomic_DNA"/>
</dbReference>
<reference evidence="2" key="1">
    <citation type="submission" date="2022-03" db="EMBL/GenBank/DDBJ databases">
        <authorList>
            <person name="Tunstrom K."/>
        </authorList>
    </citation>
    <scope>NUCLEOTIDE SEQUENCE</scope>
</reference>
<dbReference type="Proteomes" id="UP001153954">
    <property type="component" value="Unassembled WGS sequence"/>
</dbReference>
<sequence>MSTETSSYEMQVRKDEVQKETTAKTKPALSSGKIFYRPGLIEEETDETSVLDSSVIESPILGIGYGESGFLRPPLHQSSSLHRVPTYSSSIGHSTVYRHDICR</sequence>